<feature type="compositionally biased region" description="Basic and acidic residues" evidence="1">
    <location>
        <begin position="43"/>
        <end position="60"/>
    </location>
</feature>
<sequence length="81" mass="7863">MSEGKGGCGCGNHERHKAGGCCGGHGHGHHGAQAENKGNCCGEGEKKHQNGDQSAHEHGHSRGGCCGGHGKGHGGCGGNGA</sequence>
<name>A0ABS5PUA2_9FIRM</name>
<evidence type="ECO:0000313" key="3">
    <source>
        <dbReference type="Proteomes" id="UP000746471"/>
    </source>
</evidence>
<dbReference type="RefSeq" id="WP_213238537.1">
    <property type="nucleotide sequence ID" value="NZ_JAHBCL010000052.1"/>
</dbReference>
<organism evidence="2 3">
    <name type="scientific">Fusibacter paucivorans</name>
    <dbReference type="NCBI Taxonomy" id="76009"/>
    <lineage>
        <taxon>Bacteria</taxon>
        <taxon>Bacillati</taxon>
        <taxon>Bacillota</taxon>
        <taxon>Clostridia</taxon>
        <taxon>Eubacteriales</taxon>
        <taxon>Eubacteriales Family XII. Incertae Sedis</taxon>
        <taxon>Fusibacter</taxon>
    </lineage>
</organism>
<evidence type="ECO:0000313" key="2">
    <source>
        <dbReference type="EMBL" id="MBS7528671.1"/>
    </source>
</evidence>
<proteinExistence type="predicted"/>
<feature type="compositionally biased region" description="Gly residues" evidence="1">
    <location>
        <begin position="62"/>
        <end position="81"/>
    </location>
</feature>
<gene>
    <name evidence="2" type="ORF">KHM83_18540</name>
</gene>
<reference evidence="2 3" key="1">
    <citation type="submission" date="2021-05" db="EMBL/GenBank/DDBJ databases">
        <title>Fusibacter ferrireducens sp. nov., an anaerobic, sulfur- and Fe-reducing bacterium isolated from the mangrove sediment.</title>
        <authorList>
            <person name="Qiu D."/>
        </authorList>
    </citation>
    <scope>NUCLEOTIDE SEQUENCE [LARGE SCALE GENOMIC DNA]</scope>
    <source>
        <strain evidence="2 3">DSM 12116</strain>
    </source>
</reference>
<dbReference type="EMBL" id="JAHBCL010000052">
    <property type="protein sequence ID" value="MBS7528671.1"/>
    <property type="molecule type" value="Genomic_DNA"/>
</dbReference>
<comment type="caution">
    <text evidence="2">The sequence shown here is derived from an EMBL/GenBank/DDBJ whole genome shotgun (WGS) entry which is preliminary data.</text>
</comment>
<keyword evidence="3" id="KW-1185">Reference proteome</keyword>
<evidence type="ECO:0000256" key="1">
    <source>
        <dbReference type="SAM" id="MobiDB-lite"/>
    </source>
</evidence>
<dbReference type="Proteomes" id="UP000746471">
    <property type="component" value="Unassembled WGS sequence"/>
</dbReference>
<feature type="region of interest" description="Disordered" evidence="1">
    <location>
        <begin position="43"/>
        <end position="81"/>
    </location>
</feature>
<accession>A0ABS5PUA2</accession>
<protein>
    <submittedName>
        <fullName evidence="2">Uncharacterized protein</fullName>
    </submittedName>
</protein>